<organism evidence="3 4">
    <name type="scientific">Clostridium gelidum</name>
    <dbReference type="NCBI Taxonomy" id="704125"/>
    <lineage>
        <taxon>Bacteria</taxon>
        <taxon>Bacillati</taxon>
        <taxon>Bacillota</taxon>
        <taxon>Clostridia</taxon>
        <taxon>Eubacteriales</taxon>
        <taxon>Clostridiaceae</taxon>
        <taxon>Clostridium</taxon>
    </lineage>
</organism>
<dbReference type="PANTHER" id="PTHR43252">
    <property type="entry name" value="TRANSCRIPTIONAL REGULATOR YQJI"/>
    <property type="match status" value="1"/>
</dbReference>
<dbReference type="InterPro" id="IPR005149">
    <property type="entry name" value="Tscrpt_reg_PadR_N"/>
</dbReference>
<dbReference type="InterPro" id="IPR018309">
    <property type="entry name" value="Tscrpt_reg_PadR_C"/>
</dbReference>
<feature type="domain" description="Transcription regulator PadR C-terminal" evidence="2">
    <location>
        <begin position="96"/>
        <end position="181"/>
    </location>
</feature>
<evidence type="ECO:0000313" key="3">
    <source>
        <dbReference type="EMBL" id="BCZ45633.1"/>
    </source>
</evidence>
<dbReference type="Pfam" id="PF10400">
    <property type="entry name" value="Vir_act_alpha_C"/>
    <property type="match status" value="1"/>
</dbReference>
<feature type="domain" description="Transcription regulator PadR N-terminal" evidence="1">
    <location>
        <begin position="11"/>
        <end position="85"/>
    </location>
</feature>
<dbReference type="EMBL" id="AP024849">
    <property type="protein sequence ID" value="BCZ45633.1"/>
    <property type="molecule type" value="Genomic_DNA"/>
</dbReference>
<dbReference type="Gene3D" id="1.10.10.10">
    <property type="entry name" value="Winged helix-like DNA-binding domain superfamily/Winged helix DNA-binding domain"/>
    <property type="match status" value="1"/>
</dbReference>
<dbReference type="Gene3D" id="6.10.140.190">
    <property type="match status" value="1"/>
</dbReference>
<reference evidence="4" key="1">
    <citation type="submission" date="2021-07" db="EMBL/GenBank/DDBJ databases">
        <title>Complete genome sequencing of a Clostridium isolate.</title>
        <authorList>
            <person name="Ueki A."/>
            <person name="Tonouchi A."/>
        </authorList>
    </citation>
    <scope>NUCLEOTIDE SEQUENCE [LARGE SCALE GENOMIC DNA]</scope>
    <source>
        <strain evidence="4">C5S11</strain>
    </source>
</reference>
<dbReference type="Proteomes" id="UP000824633">
    <property type="component" value="Chromosome"/>
</dbReference>
<dbReference type="InterPro" id="IPR036390">
    <property type="entry name" value="WH_DNA-bd_sf"/>
</dbReference>
<evidence type="ECO:0008006" key="5">
    <source>
        <dbReference type="Google" id="ProtNLM"/>
    </source>
</evidence>
<proteinExistence type="predicted"/>
<dbReference type="Pfam" id="PF03551">
    <property type="entry name" value="PadR"/>
    <property type="match status" value="1"/>
</dbReference>
<gene>
    <name evidence="3" type="ORF">psyc5s11_17000</name>
</gene>
<evidence type="ECO:0000259" key="2">
    <source>
        <dbReference type="Pfam" id="PF10400"/>
    </source>
</evidence>
<name>A0ABM7T161_9CLOT</name>
<keyword evidence="4" id="KW-1185">Reference proteome</keyword>
<accession>A0ABM7T161</accession>
<sequence>MAKVNKTKYALLGILNNKSGSGYDIKKMCDYSIGHFWNENYGHIYPVLQKMEEEDLITKEVKQTEGRPAKNVYSITQKGKKELEEWLMLPIEQQPTRSELLLKIFLSKDIPVENIAEKIKKRKEDCKRNLQKYSEIEELFNSGKIQADKKNLVLWTITINNGKQGEEAEIKWCNETLEALETIKDL</sequence>
<evidence type="ECO:0000313" key="4">
    <source>
        <dbReference type="Proteomes" id="UP000824633"/>
    </source>
</evidence>
<dbReference type="InterPro" id="IPR036388">
    <property type="entry name" value="WH-like_DNA-bd_sf"/>
</dbReference>
<protein>
    <recommendedName>
        <fullName evidence="5">PadR family transcriptional regulator</fullName>
    </recommendedName>
</protein>
<evidence type="ECO:0000259" key="1">
    <source>
        <dbReference type="Pfam" id="PF03551"/>
    </source>
</evidence>
<dbReference type="SUPFAM" id="SSF46785">
    <property type="entry name" value="Winged helix' DNA-binding domain"/>
    <property type="match status" value="1"/>
</dbReference>
<dbReference type="RefSeq" id="WP_224037211.1">
    <property type="nucleotide sequence ID" value="NZ_AP024849.1"/>
</dbReference>
<dbReference type="PANTHER" id="PTHR43252:SF6">
    <property type="entry name" value="NEGATIVE TRANSCRIPTION REGULATOR PADR"/>
    <property type="match status" value="1"/>
</dbReference>